<feature type="transmembrane region" description="Helical" evidence="1">
    <location>
        <begin position="25"/>
        <end position="48"/>
    </location>
</feature>
<protein>
    <submittedName>
        <fullName evidence="2">Uncharacterized protein</fullName>
    </submittedName>
</protein>
<dbReference type="Proteomes" id="UP001059607">
    <property type="component" value="Chromosome"/>
</dbReference>
<keyword evidence="1" id="KW-0812">Transmembrane</keyword>
<evidence type="ECO:0000313" key="2">
    <source>
        <dbReference type="EMBL" id="UTO16279.1"/>
    </source>
</evidence>
<dbReference type="EMBL" id="CP101125">
    <property type="protein sequence ID" value="UTO16279.1"/>
    <property type="molecule type" value="Genomic_DNA"/>
</dbReference>
<keyword evidence="1" id="KW-0472">Membrane</keyword>
<feature type="transmembrane region" description="Helical" evidence="1">
    <location>
        <begin position="102"/>
        <end position="123"/>
    </location>
</feature>
<name>A0ABY5EKU0_9PSED</name>
<proteinExistence type="predicted"/>
<feature type="transmembrane region" description="Helical" evidence="1">
    <location>
        <begin position="135"/>
        <end position="154"/>
    </location>
</feature>
<sequence length="160" mass="18378">MHVQIVYVLKKGVRLPEGVIMRLRVFFTVLISDLLAVMLSMLYAAFLAKLIEKAVPLSGIYYWLVLGFLFVFLLFVNFYYCFPSYIDVSHGRDRNPRRDSAWVAYFGVFVSSLFLTAVIDLQIDQAISLQGSLSFFVSAAIFALVFSCLCLYIMKLRRKK</sequence>
<keyword evidence="1" id="KW-1133">Transmembrane helix</keyword>
<organism evidence="2 3">
    <name type="scientific">Pseudomonas nunensis</name>
    <dbReference type="NCBI Taxonomy" id="2961896"/>
    <lineage>
        <taxon>Bacteria</taxon>
        <taxon>Pseudomonadati</taxon>
        <taxon>Pseudomonadota</taxon>
        <taxon>Gammaproteobacteria</taxon>
        <taxon>Pseudomonadales</taxon>
        <taxon>Pseudomonadaceae</taxon>
        <taxon>Pseudomonas</taxon>
    </lineage>
</organism>
<keyword evidence="3" id="KW-1185">Reference proteome</keyword>
<evidence type="ECO:0000313" key="3">
    <source>
        <dbReference type="Proteomes" id="UP001059607"/>
    </source>
</evidence>
<evidence type="ECO:0000256" key="1">
    <source>
        <dbReference type="SAM" id="Phobius"/>
    </source>
</evidence>
<dbReference type="RefSeq" id="WP_054614299.1">
    <property type="nucleotide sequence ID" value="NZ_CP101125.1"/>
</dbReference>
<reference evidence="2" key="1">
    <citation type="submission" date="2022-07" db="EMBL/GenBank/DDBJ databases">
        <title>Pseudomonas nunamit sp. nov. an antifungal species isolated from Greenland.</title>
        <authorList>
            <person name="Ntana F."/>
            <person name="Hennessy R.C."/>
            <person name="Zervas A."/>
            <person name="Stougaard P."/>
        </authorList>
    </citation>
    <scope>NUCLEOTIDE SEQUENCE</scope>
    <source>
        <strain evidence="2">In5</strain>
    </source>
</reference>
<gene>
    <name evidence="2" type="ORF">NK667_07995</name>
</gene>
<feature type="transmembrane region" description="Helical" evidence="1">
    <location>
        <begin position="60"/>
        <end position="82"/>
    </location>
</feature>
<accession>A0ABY5EKU0</accession>